<evidence type="ECO:0000313" key="2">
    <source>
        <dbReference type="RefSeq" id="XP_065675203.1"/>
    </source>
</evidence>
<dbReference type="SMART" id="SM00185">
    <property type="entry name" value="ARM"/>
    <property type="match status" value="2"/>
</dbReference>
<evidence type="ECO:0000313" key="3">
    <source>
        <dbReference type="RefSeq" id="XP_065675204.1"/>
    </source>
</evidence>
<dbReference type="InterPro" id="IPR042462">
    <property type="entry name" value="ARMC7"/>
</dbReference>
<dbReference type="PANTHER" id="PTHR46263">
    <property type="entry name" value="ARMADILLO REPEAT-CONTAINING PROTEIN 7"/>
    <property type="match status" value="1"/>
</dbReference>
<dbReference type="PANTHER" id="PTHR46263:SF1">
    <property type="entry name" value="ARMADILLO REPEAT-CONTAINING PROTEIN 7"/>
    <property type="match status" value="1"/>
</dbReference>
<gene>
    <name evidence="2 3" type="primary">LOC136091501</name>
</gene>
<keyword evidence="1" id="KW-1185">Reference proteome</keyword>
<evidence type="ECO:0000313" key="1">
    <source>
        <dbReference type="Proteomes" id="UP001652625"/>
    </source>
</evidence>
<dbReference type="InterPro" id="IPR000225">
    <property type="entry name" value="Armadillo"/>
</dbReference>
<sequence length="178" mass="20229">MFSTKDYVQEKGQKSGRGRFEYLQALVTEFQDTDKQSSKVEVLANLANFAYDPLNYEYLRKLNVVDLFLDMLSEQNEKFVEFGMAGLCNLCLDVINRDHILKNGGIESITGCLSSSNEETVLNAITTLMYLVTPDSKDEIVCDEIKDCMMQLKESKNPRLKNLALIFLEDLCSSPQQN</sequence>
<dbReference type="GeneID" id="136091501"/>
<proteinExistence type="predicted"/>
<dbReference type="RefSeq" id="XP_065675204.1">
    <property type="nucleotide sequence ID" value="XM_065819132.1"/>
</dbReference>
<organism evidence="1 2">
    <name type="scientific">Hydra vulgaris</name>
    <name type="common">Hydra</name>
    <name type="synonym">Hydra attenuata</name>
    <dbReference type="NCBI Taxonomy" id="6087"/>
    <lineage>
        <taxon>Eukaryota</taxon>
        <taxon>Metazoa</taxon>
        <taxon>Cnidaria</taxon>
        <taxon>Hydrozoa</taxon>
        <taxon>Hydroidolina</taxon>
        <taxon>Anthoathecata</taxon>
        <taxon>Aplanulata</taxon>
        <taxon>Hydridae</taxon>
        <taxon>Hydra</taxon>
    </lineage>
</organism>
<dbReference type="Proteomes" id="UP001652625">
    <property type="component" value="Chromosome 15"/>
</dbReference>
<dbReference type="InterPro" id="IPR016024">
    <property type="entry name" value="ARM-type_fold"/>
</dbReference>
<reference evidence="2 3" key="1">
    <citation type="submission" date="2025-05" db="UniProtKB">
        <authorList>
            <consortium name="RefSeq"/>
        </authorList>
    </citation>
    <scope>IDENTIFICATION</scope>
</reference>
<accession>A0ABM4DKY9</accession>
<dbReference type="SUPFAM" id="SSF48371">
    <property type="entry name" value="ARM repeat"/>
    <property type="match status" value="1"/>
</dbReference>
<name>A0ABM4DKY9_HYDVU</name>
<dbReference type="Gene3D" id="1.25.10.10">
    <property type="entry name" value="Leucine-rich Repeat Variant"/>
    <property type="match status" value="1"/>
</dbReference>
<dbReference type="RefSeq" id="XP_065675203.1">
    <property type="nucleotide sequence ID" value="XM_065819131.1"/>
</dbReference>
<dbReference type="InterPro" id="IPR011989">
    <property type="entry name" value="ARM-like"/>
</dbReference>
<protein>
    <submittedName>
        <fullName evidence="2 3">Armadillo repeat-containing protein 7-like</fullName>
    </submittedName>
</protein>